<dbReference type="Gene3D" id="1.25.40.20">
    <property type="entry name" value="Ankyrin repeat-containing domain"/>
    <property type="match status" value="1"/>
</dbReference>
<dbReference type="Pfam" id="PF00023">
    <property type="entry name" value="Ank"/>
    <property type="match status" value="1"/>
</dbReference>
<dbReference type="SUPFAM" id="SSF48403">
    <property type="entry name" value="Ankyrin repeat"/>
    <property type="match status" value="1"/>
</dbReference>
<name>A0A3R7D4S0_9STRA</name>
<keyword evidence="1" id="KW-0040">ANK repeat</keyword>
<protein>
    <submittedName>
        <fullName evidence="2">Uncharacterized protein</fullName>
    </submittedName>
</protein>
<evidence type="ECO:0000313" key="3">
    <source>
        <dbReference type="Proteomes" id="UP000285060"/>
    </source>
</evidence>
<dbReference type="EMBL" id="QUSY01000094">
    <property type="protein sequence ID" value="RHY33092.1"/>
    <property type="molecule type" value="Genomic_DNA"/>
</dbReference>
<dbReference type="InterPro" id="IPR036770">
    <property type="entry name" value="Ankyrin_rpt-contain_sf"/>
</dbReference>
<sequence length="215" mass="24063">MLQHPVLHAMFAMHADGNGNTLLHHACFQGHPEVVRYLLQQNVVASRLNHRFQSPLDVARAGYYDEEELAPSRFLTCVRSVLFNSLTTTLVPISYCVVLETALPSHVEMVLYGYTGQKGHPTDWTRSRTPCSLVLARLDDAISFHSKQKIFNSKQFAFSLPCRKKCMENPVTDVHSVGTFASMEFAAVDALGYEAWSTFFVVCSFLVTITASQTL</sequence>
<proteinExistence type="predicted"/>
<evidence type="ECO:0000313" key="2">
    <source>
        <dbReference type="EMBL" id="RHY33092.1"/>
    </source>
</evidence>
<organism evidence="2 3">
    <name type="scientific">Aphanomyces invadans</name>
    <dbReference type="NCBI Taxonomy" id="157072"/>
    <lineage>
        <taxon>Eukaryota</taxon>
        <taxon>Sar</taxon>
        <taxon>Stramenopiles</taxon>
        <taxon>Oomycota</taxon>
        <taxon>Saprolegniomycetes</taxon>
        <taxon>Saprolegniales</taxon>
        <taxon>Verrucalvaceae</taxon>
        <taxon>Aphanomyces</taxon>
    </lineage>
</organism>
<dbReference type="Proteomes" id="UP000285060">
    <property type="component" value="Unassembled WGS sequence"/>
</dbReference>
<keyword evidence="3" id="KW-1185">Reference proteome</keyword>
<feature type="repeat" description="ANK" evidence="1">
    <location>
        <begin position="18"/>
        <end position="50"/>
    </location>
</feature>
<dbReference type="PROSITE" id="PS50297">
    <property type="entry name" value="ANK_REP_REGION"/>
    <property type="match status" value="1"/>
</dbReference>
<evidence type="ECO:0000256" key="1">
    <source>
        <dbReference type="PROSITE-ProRule" id="PRU00023"/>
    </source>
</evidence>
<comment type="caution">
    <text evidence="2">The sequence shown here is derived from an EMBL/GenBank/DDBJ whole genome shotgun (WGS) entry which is preliminary data.</text>
</comment>
<dbReference type="PROSITE" id="PS50088">
    <property type="entry name" value="ANK_REPEAT"/>
    <property type="match status" value="1"/>
</dbReference>
<dbReference type="AlphaFoldDB" id="A0A3R7D4S0"/>
<accession>A0A3R7D4S0</accession>
<dbReference type="VEuPathDB" id="FungiDB:H310_01852"/>
<reference evidence="2 3" key="1">
    <citation type="submission" date="2018-08" db="EMBL/GenBank/DDBJ databases">
        <title>Aphanomyces genome sequencing and annotation.</title>
        <authorList>
            <person name="Minardi D."/>
            <person name="Oidtmann B."/>
            <person name="Van Der Giezen M."/>
            <person name="Studholme D.J."/>
        </authorList>
    </citation>
    <scope>NUCLEOTIDE SEQUENCE [LARGE SCALE GENOMIC DNA]</scope>
    <source>
        <strain evidence="2 3">NJM0002</strain>
    </source>
</reference>
<dbReference type="InterPro" id="IPR002110">
    <property type="entry name" value="Ankyrin_rpt"/>
</dbReference>
<gene>
    <name evidence="2" type="ORF">DYB32_001866</name>
</gene>
<dbReference type="SMART" id="SM00248">
    <property type="entry name" value="ANK"/>
    <property type="match status" value="1"/>
</dbReference>